<dbReference type="InterPro" id="IPR051781">
    <property type="entry name" value="Metallo-dep_Hydrolase"/>
</dbReference>
<dbReference type="InterPro" id="IPR032466">
    <property type="entry name" value="Metal_Hydrolase"/>
</dbReference>
<dbReference type="SUPFAM" id="SSF51338">
    <property type="entry name" value="Composite domain of metallo-dependent hydrolases"/>
    <property type="match status" value="1"/>
</dbReference>
<dbReference type="Pfam" id="PF01979">
    <property type="entry name" value="Amidohydro_1"/>
    <property type="match status" value="1"/>
</dbReference>
<comment type="caution">
    <text evidence="3">The sequence shown here is derived from an EMBL/GenBank/DDBJ whole genome shotgun (WGS) entry which is preliminary data.</text>
</comment>
<keyword evidence="1" id="KW-0732">Signal</keyword>
<evidence type="ECO:0000259" key="2">
    <source>
        <dbReference type="Pfam" id="PF01979"/>
    </source>
</evidence>
<accession>A0A432WUQ4</accession>
<evidence type="ECO:0000313" key="3">
    <source>
        <dbReference type="EMBL" id="RUO37505.1"/>
    </source>
</evidence>
<dbReference type="EMBL" id="PIPP01000002">
    <property type="protein sequence ID" value="RUO37505.1"/>
    <property type="molecule type" value="Genomic_DNA"/>
</dbReference>
<gene>
    <name evidence="3" type="ORF">CWE13_05980</name>
</gene>
<dbReference type="GO" id="GO:0016810">
    <property type="term" value="F:hydrolase activity, acting on carbon-nitrogen (but not peptide) bonds"/>
    <property type="evidence" value="ECO:0007669"/>
    <property type="project" value="InterPro"/>
</dbReference>
<feature type="domain" description="Amidohydrolase-related" evidence="2">
    <location>
        <begin position="84"/>
        <end position="468"/>
    </location>
</feature>
<evidence type="ECO:0000256" key="1">
    <source>
        <dbReference type="SAM" id="SignalP"/>
    </source>
</evidence>
<dbReference type="InterPro" id="IPR011059">
    <property type="entry name" value="Metal-dep_hydrolase_composite"/>
</dbReference>
<dbReference type="Proteomes" id="UP000286934">
    <property type="component" value="Unassembled WGS sequence"/>
</dbReference>
<dbReference type="Gene3D" id="2.30.40.10">
    <property type="entry name" value="Urease, subunit C, domain 1"/>
    <property type="match status" value="1"/>
</dbReference>
<feature type="signal peptide" evidence="1">
    <location>
        <begin position="1"/>
        <end position="24"/>
    </location>
</feature>
<dbReference type="SUPFAM" id="SSF51556">
    <property type="entry name" value="Metallo-dependent hydrolases"/>
    <property type="match status" value="1"/>
</dbReference>
<sequence length="477" mass="52351">MKHLLSLSFWCLLGQALFFTPATFAESPKPSSILYENANLLHTSRGEQTANAYMLVTDGRFTYVGTERPDVSEDTEVVNLAGGYVTPGFIDTHAHISLGAVSFTIEGNNVEMFADNQLEIAKWNAQKMLEFGITSIRNPGGDTRANLAYKNAQKSGTVIGPRAFVAGSIINTIPFTGLAVGVDNAVSIREAVGYQAEQGVDFIKLYTGLDAEQISLAAAEAKRWELPVIGHLESVSWQVGAERGVNHLVHAMPVSPDLLPAETREEYLAQLRPGNFNWFEWYAAADFESAEVESMIAALVEHNTSVDPTLIVFYNAFYGNQPGVTEHPELMHAHPELVENWRTFFHFNIGWEASDFDKAQQVWPNVQAFVKRLHDEGVLLTVGTDLGNPWVIPGVSYFQEMELLADSGISAFEVLKLATSNGAQVLERDHELGHLAEGYIADFVVFSENPAQDISNLHSIQKVIQNGTVNAPAAISP</sequence>
<reference evidence="4" key="1">
    <citation type="journal article" date="2018" name="Front. Microbiol.">
        <title>Genome-Based Analysis Reveals the Taxonomy and Diversity of the Family Idiomarinaceae.</title>
        <authorList>
            <person name="Liu Y."/>
            <person name="Lai Q."/>
            <person name="Shao Z."/>
        </authorList>
    </citation>
    <scope>NUCLEOTIDE SEQUENCE [LARGE SCALE GENOMIC DNA]</scope>
    <source>
        <strain evidence="4">AIS</strain>
    </source>
</reference>
<keyword evidence="4" id="KW-1185">Reference proteome</keyword>
<dbReference type="PANTHER" id="PTHR43135">
    <property type="entry name" value="ALPHA-D-RIBOSE 1-METHYLPHOSPHONATE 5-TRIPHOSPHATE DIPHOSPHATASE"/>
    <property type="match status" value="1"/>
</dbReference>
<organism evidence="3 4">
    <name type="scientific">Aliidiomarina shirensis</name>
    <dbReference type="NCBI Taxonomy" id="1048642"/>
    <lineage>
        <taxon>Bacteria</taxon>
        <taxon>Pseudomonadati</taxon>
        <taxon>Pseudomonadota</taxon>
        <taxon>Gammaproteobacteria</taxon>
        <taxon>Alteromonadales</taxon>
        <taxon>Idiomarinaceae</taxon>
        <taxon>Aliidiomarina</taxon>
    </lineage>
</organism>
<dbReference type="Gene3D" id="3.20.20.140">
    <property type="entry name" value="Metal-dependent hydrolases"/>
    <property type="match status" value="1"/>
</dbReference>
<protein>
    <recommendedName>
        <fullName evidence="2">Amidohydrolase-related domain-containing protein</fullName>
    </recommendedName>
</protein>
<dbReference type="OrthoDB" id="6190564at2"/>
<dbReference type="InterPro" id="IPR006680">
    <property type="entry name" value="Amidohydro-rel"/>
</dbReference>
<evidence type="ECO:0000313" key="4">
    <source>
        <dbReference type="Proteomes" id="UP000286934"/>
    </source>
</evidence>
<proteinExistence type="predicted"/>
<dbReference type="PANTHER" id="PTHR43135:SF3">
    <property type="entry name" value="ALPHA-D-RIBOSE 1-METHYLPHOSPHONATE 5-TRIPHOSPHATE DIPHOSPHATASE"/>
    <property type="match status" value="1"/>
</dbReference>
<feature type="chain" id="PRO_5019505325" description="Amidohydrolase-related domain-containing protein" evidence="1">
    <location>
        <begin position="25"/>
        <end position="477"/>
    </location>
</feature>
<dbReference type="RefSeq" id="WP_126806801.1">
    <property type="nucleotide sequence ID" value="NZ_PIPP01000002.1"/>
</dbReference>
<name>A0A432WUQ4_9GAMM</name>
<dbReference type="AlphaFoldDB" id="A0A432WUQ4"/>